<dbReference type="Proteomes" id="UP001046870">
    <property type="component" value="Chromosome 6"/>
</dbReference>
<dbReference type="GO" id="GO:0030855">
    <property type="term" value="P:epithelial cell differentiation"/>
    <property type="evidence" value="ECO:0007669"/>
    <property type="project" value="UniProtKB-ARBA"/>
</dbReference>
<feature type="disulfide bond" evidence="7">
    <location>
        <begin position="128"/>
        <end position="137"/>
    </location>
</feature>
<evidence type="ECO:0000256" key="9">
    <source>
        <dbReference type="SAM" id="SignalP"/>
    </source>
</evidence>
<evidence type="ECO:0000256" key="2">
    <source>
        <dbReference type="ARBA" id="ARBA00022729"/>
    </source>
</evidence>
<proteinExistence type="predicted"/>
<evidence type="ECO:0000259" key="11">
    <source>
        <dbReference type="PROSITE" id="PS51041"/>
    </source>
</evidence>
<dbReference type="GO" id="GO:0005576">
    <property type="term" value="C:extracellular region"/>
    <property type="evidence" value="ECO:0007669"/>
    <property type="project" value="TreeGrafter"/>
</dbReference>
<evidence type="ECO:0000256" key="3">
    <source>
        <dbReference type="ARBA" id="ARBA00022737"/>
    </source>
</evidence>
<evidence type="ECO:0000313" key="12">
    <source>
        <dbReference type="EMBL" id="KAG7477252.1"/>
    </source>
</evidence>
<dbReference type="PANTHER" id="PTHR14949">
    <property type="entry name" value="EGF-LIKE-DOMAIN, MULTIPLE 7, 8"/>
    <property type="match status" value="1"/>
</dbReference>
<dbReference type="PROSITE" id="PS01187">
    <property type="entry name" value="EGF_CA"/>
    <property type="match status" value="1"/>
</dbReference>
<organism evidence="12 13">
    <name type="scientific">Megalops atlanticus</name>
    <name type="common">Tarpon</name>
    <name type="synonym">Clupea gigantea</name>
    <dbReference type="NCBI Taxonomy" id="7932"/>
    <lineage>
        <taxon>Eukaryota</taxon>
        <taxon>Metazoa</taxon>
        <taxon>Chordata</taxon>
        <taxon>Craniata</taxon>
        <taxon>Vertebrata</taxon>
        <taxon>Euteleostomi</taxon>
        <taxon>Actinopterygii</taxon>
        <taxon>Neopterygii</taxon>
        <taxon>Teleostei</taxon>
        <taxon>Elopiformes</taxon>
        <taxon>Megalopidae</taxon>
        <taxon>Megalops</taxon>
    </lineage>
</organism>
<keyword evidence="13" id="KW-1185">Reference proteome</keyword>
<comment type="caution">
    <text evidence="7">Lacks conserved residue(s) required for the propagation of feature annotation.</text>
</comment>
<dbReference type="CDD" id="cd00054">
    <property type="entry name" value="EGF_CA"/>
    <property type="match status" value="1"/>
</dbReference>
<feature type="domain" description="EGF-like" evidence="10">
    <location>
        <begin position="140"/>
        <end position="179"/>
    </location>
</feature>
<dbReference type="AlphaFoldDB" id="A0A9D3Q3R7"/>
<dbReference type="FunFam" id="2.10.25.10:FF:000038">
    <property type="entry name" value="Fibrillin 2"/>
    <property type="match status" value="1"/>
</dbReference>
<dbReference type="InterPro" id="IPR000152">
    <property type="entry name" value="EGF-type_Asp/Asn_hydroxyl_site"/>
</dbReference>
<feature type="disulfide bond" evidence="7">
    <location>
        <begin position="144"/>
        <end position="154"/>
    </location>
</feature>
<feature type="disulfide bond" evidence="7">
    <location>
        <begin position="110"/>
        <end position="120"/>
    </location>
</feature>
<dbReference type="PROSITE" id="PS01186">
    <property type="entry name" value="EGF_2"/>
    <property type="match status" value="2"/>
</dbReference>
<dbReference type="InterPro" id="IPR018097">
    <property type="entry name" value="EGF_Ca-bd_CS"/>
</dbReference>
<feature type="signal peptide" evidence="9">
    <location>
        <begin position="1"/>
        <end position="19"/>
    </location>
</feature>
<keyword evidence="1 7" id="KW-0245">EGF-like domain</keyword>
<dbReference type="GO" id="GO:0005102">
    <property type="term" value="F:signaling receptor binding"/>
    <property type="evidence" value="ECO:0007669"/>
    <property type="project" value="TreeGrafter"/>
</dbReference>
<dbReference type="InterPro" id="IPR049883">
    <property type="entry name" value="NOTCH1_EGF-like"/>
</dbReference>
<dbReference type="Pfam" id="PF07546">
    <property type="entry name" value="EMI"/>
    <property type="match status" value="1"/>
</dbReference>
<dbReference type="Gene3D" id="2.10.25.10">
    <property type="entry name" value="Laminin"/>
    <property type="match status" value="2"/>
</dbReference>
<dbReference type="GO" id="GO:0009986">
    <property type="term" value="C:cell surface"/>
    <property type="evidence" value="ECO:0007669"/>
    <property type="project" value="TreeGrafter"/>
</dbReference>
<dbReference type="GO" id="GO:0005509">
    <property type="term" value="F:calcium ion binding"/>
    <property type="evidence" value="ECO:0007669"/>
    <property type="project" value="InterPro"/>
</dbReference>
<dbReference type="PROSITE" id="PS51041">
    <property type="entry name" value="EMI"/>
    <property type="match status" value="1"/>
</dbReference>
<dbReference type="Pfam" id="PF07645">
    <property type="entry name" value="EGF_CA"/>
    <property type="match status" value="1"/>
</dbReference>
<feature type="region of interest" description="Disordered" evidence="8">
    <location>
        <begin position="180"/>
        <end position="211"/>
    </location>
</feature>
<reference evidence="12" key="1">
    <citation type="submission" date="2021-01" db="EMBL/GenBank/DDBJ databases">
        <authorList>
            <person name="Zahm M."/>
            <person name="Roques C."/>
            <person name="Cabau C."/>
            <person name="Klopp C."/>
            <person name="Donnadieu C."/>
            <person name="Jouanno E."/>
            <person name="Lampietro C."/>
            <person name="Louis A."/>
            <person name="Herpin A."/>
            <person name="Echchiki A."/>
            <person name="Berthelot C."/>
            <person name="Parey E."/>
            <person name="Roest-Crollius H."/>
            <person name="Braasch I."/>
            <person name="Postlethwait J."/>
            <person name="Bobe J."/>
            <person name="Montfort J."/>
            <person name="Bouchez O."/>
            <person name="Begum T."/>
            <person name="Mejri S."/>
            <person name="Adams A."/>
            <person name="Chen W.-J."/>
            <person name="Guiguen Y."/>
        </authorList>
    </citation>
    <scope>NUCLEOTIDE SEQUENCE</scope>
    <source>
        <strain evidence="12">YG-15Mar2019-1</strain>
        <tissue evidence="12">Brain</tissue>
    </source>
</reference>
<feature type="chain" id="PRO_5039301993" description="EGF-like-domain, multiple 7" evidence="9">
    <location>
        <begin position="20"/>
        <end position="289"/>
    </location>
</feature>
<dbReference type="OrthoDB" id="155976at2759"/>
<name>A0A9D3Q3R7_MEGAT</name>
<dbReference type="InterPro" id="IPR001881">
    <property type="entry name" value="EGF-like_Ca-bd_dom"/>
</dbReference>
<protein>
    <recommendedName>
        <fullName evidence="14">EGF-like-domain, multiple 7</fullName>
    </recommendedName>
</protein>
<keyword evidence="3" id="KW-0677">Repeat</keyword>
<evidence type="ECO:0000313" key="13">
    <source>
        <dbReference type="Proteomes" id="UP001046870"/>
    </source>
</evidence>
<dbReference type="PROSITE" id="PS00022">
    <property type="entry name" value="EGF_1"/>
    <property type="match status" value="1"/>
</dbReference>
<comment type="caution">
    <text evidence="12">The sequence shown here is derived from an EMBL/GenBank/DDBJ whole genome shotgun (WGS) entry which is preliminary data.</text>
</comment>
<dbReference type="InterPro" id="IPR000742">
    <property type="entry name" value="EGF"/>
</dbReference>
<dbReference type="InterPro" id="IPR050969">
    <property type="entry name" value="Dev_Signal_Modulators"/>
</dbReference>
<evidence type="ECO:0000256" key="8">
    <source>
        <dbReference type="SAM" id="MobiDB-lite"/>
    </source>
</evidence>
<keyword evidence="6 7" id="KW-1015">Disulfide bond</keyword>
<sequence length="289" mass="31990">MSRPLLLLCFSLLVLHVTCTPQYYSHPGRRVCGRDVPHHSNVVQSESFIQPVHKPYITLCQGHRLCSTYKTVYRVSYRQVNRVAALSHSYPECCPGWRRVHSHNCNQAVCAQACVNGGTCMRPNHCACPLGWTGRRCQTDMDECSGVNRCSQYCFNTAGSYRCGCREGYRLAGDGRSCETLLPPPTQASQPKPADPPPSHSDAGGGPGAAENMTEEVQNLKNRVELLEQKLQLALAPVSSLFPMSLDEGVAERTSFLTHSIQQLDRIDSLSEQVGFLEERLGTCSCRDN</sequence>
<accession>A0A9D3Q3R7</accession>
<dbReference type="EMBL" id="JAFDVH010000006">
    <property type="protein sequence ID" value="KAG7477252.1"/>
    <property type="molecule type" value="Genomic_DNA"/>
</dbReference>
<evidence type="ECO:0000259" key="10">
    <source>
        <dbReference type="PROSITE" id="PS50026"/>
    </source>
</evidence>
<dbReference type="SMART" id="SM00181">
    <property type="entry name" value="EGF"/>
    <property type="match status" value="2"/>
</dbReference>
<dbReference type="PROSITE" id="PS50026">
    <property type="entry name" value="EGF_3"/>
    <property type="match status" value="2"/>
</dbReference>
<feature type="domain" description="EGF-like" evidence="10">
    <location>
        <begin position="106"/>
        <end position="138"/>
    </location>
</feature>
<feature type="domain" description="EMI" evidence="11">
    <location>
        <begin position="28"/>
        <end position="107"/>
    </location>
</feature>
<dbReference type="PANTHER" id="PTHR14949:SF56">
    <property type="entry name" value="EGF-LIKE-DOMAIN, MULTIPLE 7"/>
    <property type="match status" value="1"/>
</dbReference>
<evidence type="ECO:0000256" key="5">
    <source>
        <dbReference type="ARBA" id="ARBA00023054"/>
    </source>
</evidence>
<evidence type="ECO:0000256" key="7">
    <source>
        <dbReference type="PROSITE-ProRule" id="PRU00076"/>
    </source>
</evidence>
<evidence type="ECO:0000256" key="1">
    <source>
        <dbReference type="ARBA" id="ARBA00022536"/>
    </source>
</evidence>
<dbReference type="PROSITE" id="PS00010">
    <property type="entry name" value="ASX_HYDROXYL"/>
    <property type="match status" value="1"/>
</dbReference>
<dbReference type="FunFam" id="2.10.25.10:FF:000862">
    <property type="entry name" value="EGF-like-domain multiple 7"/>
    <property type="match status" value="1"/>
</dbReference>
<dbReference type="InterPro" id="IPR011489">
    <property type="entry name" value="EMI_domain"/>
</dbReference>
<evidence type="ECO:0000256" key="6">
    <source>
        <dbReference type="ARBA" id="ARBA00023157"/>
    </source>
</evidence>
<dbReference type="SUPFAM" id="SSF57196">
    <property type="entry name" value="EGF/Laminin"/>
    <property type="match status" value="2"/>
</dbReference>
<evidence type="ECO:0000256" key="4">
    <source>
        <dbReference type="ARBA" id="ARBA00022837"/>
    </source>
</evidence>
<keyword evidence="5" id="KW-0175">Coiled coil</keyword>
<evidence type="ECO:0008006" key="14">
    <source>
        <dbReference type="Google" id="ProtNLM"/>
    </source>
</evidence>
<dbReference type="SMART" id="SM00179">
    <property type="entry name" value="EGF_CA"/>
    <property type="match status" value="1"/>
</dbReference>
<keyword evidence="2 9" id="KW-0732">Signal</keyword>
<keyword evidence="4" id="KW-0106">Calcium</keyword>
<gene>
    <name evidence="12" type="ORF">MATL_G00092140</name>
</gene>